<dbReference type="EMBL" id="JARBDR010000921">
    <property type="protein sequence ID" value="KAJ8298622.1"/>
    <property type="molecule type" value="Genomic_DNA"/>
</dbReference>
<accession>A0ABQ9E419</accession>
<comment type="caution">
    <text evidence="1">The sequence shown here is derived from an EMBL/GenBank/DDBJ whole genome shotgun (WGS) entry which is preliminary data.</text>
</comment>
<dbReference type="Proteomes" id="UP001217089">
    <property type="component" value="Unassembled WGS sequence"/>
</dbReference>
<reference evidence="1 2" key="1">
    <citation type="submission" date="2022-12" db="EMBL/GenBank/DDBJ databases">
        <title>Chromosome-level genome of Tegillarca granosa.</title>
        <authorList>
            <person name="Kim J."/>
        </authorList>
    </citation>
    <scope>NUCLEOTIDE SEQUENCE [LARGE SCALE GENOMIC DNA]</scope>
    <source>
        <strain evidence="1">Teg-2019</strain>
        <tissue evidence="1">Adductor muscle</tissue>
    </source>
</reference>
<evidence type="ECO:0000313" key="2">
    <source>
        <dbReference type="Proteomes" id="UP001217089"/>
    </source>
</evidence>
<keyword evidence="2" id="KW-1185">Reference proteome</keyword>
<sequence>MLNSYEFALNMHVFSKQLQFWKKTDVSLNGKHLEITENGNIPNLLTPKVVRNPMFESKVFIRLLRSYIFFPYTVGMHKECAVNTTACKHLKMCLFNHLLIQ</sequence>
<name>A0ABQ9E419_TEGGR</name>
<protein>
    <submittedName>
        <fullName evidence="1">Uncharacterized protein</fullName>
    </submittedName>
</protein>
<proteinExistence type="predicted"/>
<gene>
    <name evidence="1" type="ORF">KUTeg_022682</name>
</gene>
<organism evidence="1 2">
    <name type="scientific">Tegillarca granosa</name>
    <name type="common">Malaysian cockle</name>
    <name type="synonym">Anadara granosa</name>
    <dbReference type="NCBI Taxonomy" id="220873"/>
    <lineage>
        <taxon>Eukaryota</taxon>
        <taxon>Metazoa</taxon>
        <taxon>Spiralia</taxon>
        <taxon>Lophotrochozoa</taxon>
        <taxon>Mollusca</taxon>
        <taxon>Bivalvia</taxon>
        <taxon>Autobranchia</taxon>
        <taxon>Pteriomorphia</taxon>
        <taxon>Arcoida</taxon>
        <taxon>Arcoidea</taxon>
        <taxon>Arcidae</taxon>
        <taxon>Tegillarca</taxon>
    </lineage>
</organism>
<evidence type="ECO:0000313" key="1">
    <source>
        <dbReference type="EMBL" id="KAJ8298622.1"/>
    </source>
</evidence>